<dbReference type="InterPro" id="IPR001031">
    <property type="entry name" value="Thioesterase"/>
</dbReference>
<protein>
    <recommendedName>
        <fullName evidence="2">Thioesterase domain-containing protein</fullName>
    </recommendedName>
</protein>
<accession>A0A1E7KWK0</accession>
<evidence type="ECO:0000313" key="3">
    <source>
        <dbReference type="EMBL" id="OEV08297.1"/>
    </source>
</evidence>
<feature type="region of interest" description="Disordered" evidence="1">
    <location>
        <begin position="227"/>
        <end position="248"/>
    </location>
</feature>
<sequence>MHGAALGTADGLSPLVRVAGPPAGAPPDAPTWVLVHEGTGTLVPYRPLIRELARTAPVSGLVLDDLEAYLSADPEGEGARLAERHAESLLAGGLDRVHLVGYCMGGVLVPDLARRLRDAGAEVTGVSVISGYRVPYAVEDDVLAEYVFARLSRCDTTALGYPADPDGTAELIAAVAARHGDRIPDGGLAQGPGTALSPAGERALTALRTLSESTHEERLRAIGAAMPRDLGVPGDESGADEEGAGAGRAASERLVRGYRAVKHSLAVVGSHRPVPYDGPLTLVRQSGEAEVFPRMHQDMTAYWRRLAPDGFRVVDVPGDHFSCMQPPHVSHVAAALGVRAPEASGR</sequence>
<gene>
    <name evidence="3" type="ORF">AN218_27170</name>
</gene>
<dbReference type="InterPro" id="IPR029058">
    <property type="entry name" value="AB_hydrolase_fold"/>
</dbReference>
<feature type="domain" description="Thioesterase" evidence="2">
    <location>
        <begin position="33"/>
        <end position="179"/>
    </location>
</feature>
<dbReference type="Pfam" id="PF00975">
    <property type="entry name" value="Thioesterase"/>
    <property type="match status" value="1"/>
</dbReference>
<dbReference type="SUPFAM" id="SSF53474">
    <property type="entry name" value="alpha/beta-Hydrolases"/>
    <property type="match status" value="1"/>
</dbReference>
<keyword evidence="4" id="KW-1185">Reference proteome</keyword>
<evidence type="ECO:0000313" key="4">
    <source>
        <dbReference type="Proteomes" id="UP000176005"/>
    </source>
</evidence>
<reference evidence="3 4" key="1">
    <citation type="journal article" date="2016" name="Front. Microbiol.">
        <title>Comparative Genomics Analysis of Streptomyces Species Reveals Their Adaptation to the Marine Environment and Their Diversity at the Genomic Level.</title>
        <authorList>
            <person name="Tian X."/>
            <person name="Zhang Z."/>
            <person name="Yang T."/>
            <person name="Chen M."/>
            <person name="Li J."/>
            <person name="Chen F."/>
            <person name="Yang J."/>
            <person name="Li W."/>
            <person name="Zhang B."/>
            <person name="Zhang Z."/>
            <person name="Wu J."/>
            <person name="Zhang C."/>
            <person name="Long L."/>
            <person name="Xiao J."/>
        </authorList>
    </citation>
    <scope>NUCLEOTIDE SEQUENCE [LARGE SCALE GENOMIC DNA]</scope>
    <source>
        <strain evidence="3 4">SCSIO 10429</strain>
    </source>
</reference>
<evidence type="ECO:0000256" key="1">
    <source>
        <dbReference type="SAM" id="MobiDB-lite"/>
    </source>
</evidence>
<dbReference type="EMBL" id="LJGW01000431">
    <property type="protein sequence ID" value="OEV08297.1"/>
    <property type="molecule type" value="Genomic_DNA"/>
</dbReference>
<dbReference type="AlphaFoldDB" id="A0A1E7KWK0"/>
<proteinExistence type="predicted"/>
<organism evidence="3 4">
    <name type="scientific">Streptomyces nanshensis</name>
    <dbReference type="NCBI Taxonomy" id="518642"/>
    <lineage>
        <taxon>Bacteria</taxon>
        <taxon>Bacillati</taxon>
        <taxon>Actinomycetota</taxon>
        <taxon>Actinomycetes</taxon>
        <taxon>Kitasatosporales</taxon>
        <taxon>Streptomycetaceae</taxon>
        <taxon>Streptomyces</taxon>
    </lineage>
</organism>
<evidence type="ECO:0000259" key="2">
    <source>
        <dbReference type="Pfam" id="PF00975"/>
    </source>
</evidence>
<dbReference type="Gene3D" id="3.40.50.1820">
    <property type="entry name" value="alpha/beta hydrolase"/>
    <property type="match status" value="1"/>
</dbReference>
<dbReference type="Proteomes" id="UP000176005">
    <property type="component" value="Unassembled WGS sequence"/>
</dbReference>
<name>A0A1E7KWK0_9ACTN</name>
<comment type="caution">
    <text evidence="3">The sequence shown here is derived from an EMBL/GenBank/DDBJ whole genome shotgun (WGS) entry which is preliminary data.</text>
</comment>